<evidence type="ECO:0000256" key="3">
    <source>
        <dbReference type="ARBA" id="ARBA00022729"/>
    </source>
</evidence>
<dbReference type="PIRSF" id="PIRSF018455">
    <property type="entry name" value="MepA"/>
    <property type="match status" value="1"/>
</dbReference>
<dbReference type="GO" id="GO:0008237">
    <property type="term" value="F:metallopeptidase activity"/>
    <property type="evidence" value="ECO:0007669"/>
    <property type="project" value="UniProtKB-KW"/>
</dbReference>
<evidence type="ECO:0000313" key="10">
    <source>
        <dbReference type="Proteomes" id="UP000516369"/>
    </source>
</evidence>
<reference evidence="9 10" key="1">
    <citation type="submission" date="2020-05" db="EMBL/GenBank/DDBJ databases">
        <title>Complete closed genome sequence of Defluviicoccus vanus.</title>
        <authorList>
            <person name="Bessarab I."/>
            <person name="Arumugam K."/>
            <person name="Maszenan A.M."/>
            <person name="Seviour R.J."/>
            <person name="Williams R.B."/>
        </authorList>
    </citation>
    <scope>NUCLEOTIDE SEQUENCE [LARGE SCALE GENOMIC DNA]</scope>
    <source>
        <strain evidence="9 10">Ben 114</strain>
    </source>
</reference>
<dbReference type="GO" id="GO:0046872">
    <property type="term" value="F:metal ion binding"/>
    <property type="evidence" value="ECO:0007669"/>
    <property type="project" value="UniProtKB-KW"/>
</dbReference>
<dbReference type="InterPro" id="IPR005073">
    <property type="entry name" value="Peptidase_M74"/>
</dbReference>
<dbReference type="Pfam" id="PF03411">
    <property type="entry name" value="Peptidase_M74"/>
    <property type="match status" value="1"/>
</dbReference>
<name>A0A7H1N173_9PROT</name>
<dbReference type="AlphaFoldDB" id="A0A7H1N173"/>
<keyword evidence="6" id="KW-0862">Zinc</keyword>
<evidence type="ECO:0000256" key="5">
    <source>
        <dbReference type="ARBA" id="ARBA00022801"/>
    </source>
</evidence>
<dbReference type="SUPFAM" id="SSF55166">
    <property type="entry name" value="Hedgehog/DD-peptidase"/>
    <property type="match status" value="1"/>
</dbReference>
<sequence length="300" mass="32114">MQFRGMSVKYWGLRLIAAAIAPVALAAIILFALTTTGVRAQVVDWSGPKTPTAAPAEIAGTYNRGCIGGSVALPLDGPGYQVMRVSRNRYYGHPELVQFIETIAAELAAVGHPGLLIGDLGQPRGGPMNSGHRSHQIGLDVDIWFLLKPAGGLNAAAREALPAPSLVIPGGDSVTDDWSEAQTQALRTAALAPEVDRIFVNAAIKRHLCDTETGDRSWLSRIRPWWGHDDHFHIRVACPADQPLCESQAPLPPGEGCDASLDWWFSAEAAAEAAKPAKVPPRALSLDDMPPSCRSIYYGE</sequence>
<evidence type="ECO:0000256" key="7">
    <source>
        <dbReference type="ARBA" id="ARBA00023049"/>
    </source>
</evidence>
<dbReference type="GO" id="GO:0004252">
    <property type="term" value="F:serine-type endopeptidase activity"/>
    <property type="evidence" value="ECO:0007669"/>
    <property type="project" value="InterPro"/>
</dbReference>
<dbReference type="Proteomes" id="UP000516369">
    <property type="component" value="Chromosome"/>
</dbReference>
<dbReference type="InterPro" id="IPR009045">
    <property type="entry name" value="Zn_M74/Hedgehog-like"/>
</dbReference>
<dbReference type="NCBIfam" id="NF006947">
    <property type="entry name" value="PRK09429.1"/>
    <property type="match status" value="1"/>
</dbReference>
<evidence type="ECO:0000256" key="8">
    <source>
        <dbReference type="PIRSR" id="PIRSR018455-2"/>
    </source>
</evidence>
<keyword evidence="4" id="KW-0574">Periplasm</keyword>
<keyword evidence="3" id="KW-0732">Signal</keyword>
<feature type="disulfide bond" evidence="8">
    <location>
        <begin position="238"/>
        <end position="245"/>
    </location>
</feature>
<keyword evidence="5" id="KW-0378">Hydrolase</keyword>
<dbReference type="GO" id="GO:0006508">
    <property type="term" value="P:proteolysis"/>
    <property type="evidence" value="ECO:0007669"/>
    <property type="project" value="UniProtKB-KW"/>
</dbReference>
<gene>
    <name evidence="9" type="primary">mepA</name>
    <name evidence="9" type="ORF">HQ394_09130</name>
</gene>
<evidence type="ECO:0000256" key="2">
    <source>
        <dbReference type="ARBA" id="ARBA00022723"/>
    </source>
</evidence>
<evidence type="ECO:0000256" key="1">
    <source>
        <dbReference type="ARBA" id="ARBA00022670"/>
    </source>
</evidence>
<keyword evidence="7" id="KW-0482">Metalloprotease</keyword>
<keyword evidence="10" id="KW-1185">Reference proteome</keyword>
<evidence type="ECO:0000256" key="6">
    <source>
        <dbReference type="ARBA" id="ARBA00022833"/>
    </source>
</evidence>
<accession>A0A7H1N173</accession>
<dbReference type="RefSeq" id="WP_190262961.1">
    <property type="nucleotide sequence ID" value="NZ_CP053923.1"/>
</dbReference>
<dbReference type="EMBL" id="CP053923">
    <property type="protein sequence ID" value="QNT69459.1"/>
    <property type="molecule type" value="Genomic_DNA"/>
</dbReference>
<dbReference type="KEGG" id="dvn:HQ394_09130"/>
<evidence type="ECO:0000256" key="4">
    <source>
        <dbReference type="ARBA" id="ARBA00022764"/>
    </source>
</evidence>
<keyword evidence="1" id="KW-0645">Protease</keyword>
<feature type="disulfide bond" evidence="8">
    <location>
        <begin position="66"/>
        <end position="293"/>
    </location>
</feature>
<organism evidence="9 10">
    <name type="scientific">Defluviicoccus vanus</name>
    <dbReference type="NCBI Taxonomy" id="111831"/>
    <lineage>
        <taxon>Bacteria</taxon>
        <taxon>Pseudomonadati</taxon>
        <taxon>Pseudomonadota</taxon>
        <taxon>Alphaproteobacteria</taxon>
        <taxon>Rhodospirillales</taxon>
        <taxon>Rhodospirillaceae</taxon>
        <taxon>Defluviicoccus</taxon>
    </lineage>
</organism>
<keyword evidence="2" id="KW-0479">Metal-binding</keyword>
<protein>
    <submittedName>
        <fullName evidence="9">Penicillin-insensitive murein endopeptidase</fullName>
    </submittedName>
</protein>
<keyword evidence="8" id="KW-1015">Disulfide bond</keyword>
<dbReference type="GO" id="GO:0030288">
    <property type="term" value="C:outer membrane-bounded periplasmic space"/>
    <property type="evidence" value="ECO:0007669"/>
    <property type="project" value="InterPro"/>
</dbReference>
<proteinExistence type="predicted"/>
<evidence type="ECO:0000313" key="9">
    <source>
        <dbReference type="EMBL" id="QNT69459.1"/>
    </source>
</evidence>
<feature type="disulfide bond" evidence="8">
    <location>
        <begin position="209"/>
        <end position="257"/>
    </location>
</feature>
<dbReference type="Gene3D" id="3.30.1380.10">
    <property type="match status" value="1"/>
</dbReference>